<reference evidence="2" key="1">
    <citation type="submission" date="2015-07" db="EMBL/GenBank/DDBJ databases">
        <title>Discovery of a poly(ethylene terephthalate assimilation.</title>
        <authorList>
            <person name="Yoshida S."/>
            <person name="Hiraga K."/>
            <person name="Takehana T."/>
            <person name="Taniguchi I."/>
            <person name="Yamaji H."/>
            <person name="Maeda Y."/>
            <person name="Toyohara K."/>
            <person name="Miyamoto K."/>
            <person name="Kimura Y."/>
            <person name="Oda K."/>
        </authorList>
    </citation>
    <scope>NUCLEOTIDE SEQUENCE [LARGE SCALE GENOMIC DNA]</scope>
    <source>
        <strain evidence="2">NBRC 110686 / TISTR 2288 / 201-F6</strain>
    </source>
</reference>
<name>A0A0K8NU94_PISS1</name>
<evidence type="ECO:0000313" key="1">
    <source>
        <dbReference type="EMBL" id="GAP33834.1"/>
    </source>
</evidence>
<sequence>MGRPGVGSLEWVRAARRAEAARCRAARPWHGAGNGRRDGIAADRARRVDRGGCRSSVALAAHDHGTVRFVRTTTRGQWG</sequence>
<organism evidence="1 2">
    <name type="scientific">Piscinibacter sakaiensis</name>
    <name type="common">Ideonella sakaiensis</name>
    <dbReference type="NCBI Taxonomy" id="1547922"/>
    <lineage>
        <taxon>Bacteria</taxon>
        <taxon>Pseudomonadati</taxon>
        <taxon>Pseudomonadota</taxon>
        <taxon>Betaproteobacteria</taxon>
        <taxon>Burkholderiales</taxon>
        <taxon>Sphaerotilaceae</taxon>
        <taxon>Piscinibacter</taxon>
    </lineage>
</organism>
<protein>
    <submittedName>
        <fullName evidence="1">Uncharacterized protein</fullName>
    </submittedName>
</protein>
<reference evidence="1 2" key="2">
    <citation type="journal article" date="2016" name="Science">
        <title>A bacterium that degrades and assimilates poly(ethylene terephthalate).</title>
        <authorList>
            <person name="Yoshida S."/>
            <person name="Hiraga K."/>
            <person name="Takehana T."/>
            <person name="Taniguchi I."/>
            <person name="Yamaji H."/>
            <person name="Maeda Y."/>
            <person name="Toyohara K."/>
            <person name="Miyamoto K."/>
            <person name="Kimura Y."/>
            <person name="Oda K."/>
        </authorList>
    </citation>
    <scope>NUCLEOTIDE SEQUENCE [LARGE SCALE GENOMIC DNA]</scope>
    <source>
        <strain evidence="2">NBRC 110686 / TISTR 2288 / 201-F6</strain>
    </source>
</reference>
<dbReference type="Proteomes" id="UP000037660">
    <property type="component" value="Unassembled WGS sequence"/>
</dbReference>
<accession>A0A0K8NU94</accession>
<dbReference type="EMBL" id="BBYR01000002">
    <property type="protein sequence ID" value="GAP33834.1"/>
    <property type="molecule type" value="Genomic_DNA"/>
</dbReference>
<evidence type="ECO:0000313" key="2">
    <source>
        <dbReference type="Proteomes" id="UP000037660"/>
    </source>
</evidence>
<keyword evidence="2" id="KW-1185">Reference proteome</keyword>
<proteinExistence type="predicted"/>
<gene>
    <name evidence="1" type="ORF">ISF6_1089</name>
</gene>
<dbReference type="STRING" id="1547922.ISF6_1089"/>
<dbReference type="AlphaFoldDB" id="A0A0K8NU94"/>
<comment type="caution">
    <text evidence="1">The sequence shown here is derived from an EMBL/GenBank/DDBJ whole genome shotgun (WGS) entry which is preliminary data.</text>
</comment>